<comment type="caution">
    <text evidence="4">The sequence shown here is derived from an EMBL/GenBank/DDBJ whole genome shotgun (WGS) entry which is preliminary data.</text>
</comment>
<dbReference type="InterPro" id="IPR036625">
    <property type="entry name" value="E3-bd_dom_sf"/>
</dbReference>
<dbReference type="Gene3D" id="4.10.320.10">
    <property type="entry name" value="E3-binding domain"/>
    <property type="match status" value="1"/>
</dbReference>
<protein>
    <recommendedName>
        <fullName evidence="3">Lsr2 DNA-binding domain-containing protein</fullName>
    </recommendedName>
</protein>
<organism evidence="4 5">
    <name type="scientific">Actinoplanes siamensis</name>
    <dbReference type="NCBI Taxonomy" id="1223317"/>
    <lineage>
        <taxon>Bacteria</taxon>
        <taxon>Bacillati</taxon>
        <taxon>Actinomycetota</taxon>
        <taxon>Actinomycetes</taxon>
        <taxon>Micromonosporales</taxon>
        <taxon>Micromonosporaceae</taxon>
        <taxon>Actinoplanes</taxon>
    </lineage>
</organism>
<evidence type="ECO:0000259" key="3">
    <source>
        <dbReference type="Pfam" id="PF23359"/>
    </source>
</evidence>
<gene>
    <name evidence="4" type="ORF">Asi03nite_64060</name>
</gene>
<keyword evidence="1" id="KW-0238">DNA-binding</keyword>
<reference evidence="4" key="1">
    <citation type="submission" date="2021-01" db="EMBL/GenBank/DDBJ databases">
        <title>Whole genome shotgun sequence of Actinoplanes siamensis NBRC 109076.</title>
        <authorList>
            <person name="Komaki H."/>
            <person name="Tamura T."/>
        </authorList>
    </citation>
    <scope>NUCLEOTIDE SEQUENCE</scope>
    <source>
        <strain evidence="4">NBRC 109076</strain>
    </source>
</reference>
<evidence type="ECO:0000256" key="2">
    <source>
        <dbReference type="SAM" id="MobiDB-lite"/>
    </source>
</evidence>
<accession>A0A919NDE8</accession>
<feature type="domain" description="Lsr2 DNA-binding" evidence="3">
    <location>
        <begin position="192"/>
        <end position="222"/>
    </location>
</feature>
<name>A0A919NDE8_9ACTN</name>
<sequence>MTLAPTRPAGARLTREQATVLARYAGGDSATTIAAATGLGLDVVGQILDELAGNNRDLARKLVHEHTEYVQSVAAAKGGVPAPRPTPGPAPTPAPVAADPIARLLKQAASSGDPRMQKTASRIADLIRQLRADMAEHARLAGLRTEIAQLEERMAELKTQLRTSRTASPAGTDSTSASRTPAAADPGAQFRAAVRTWAQQAGVPCSATGRLSAAVLDAYQAAHPDTNPAGTDTEATR</sequence>
<proteinExistence type="predicted"/>
<dbReference type="RefSeq" id="WP_203684211.1">
    <property type="nucleotide sequence ID" value="NZ_BOMW01000069.1"/>
</dbReference>
<dbReference type="GO" id="GO:0003677">
    <property type="term" value="F:DNA binding"/>
    <property type="evidence" value="ECO:0007669"/>
    <property type="project" value="UniProtKB-KW"/>
</dbReference>
<dbReference type="AlphaFoldDB" id="A0A919NDE8"/>
<keyword evidence="5" id="KW-1185">Reference proteome</keyword>
<evidence type="ECO:0000313" key="4">
    <source>
        <dbReference type="EMBL" id="GIF08868.1"/>
    </source>
</evidence>
<feature type="region of interest" description="Disordered" evidence="2">
    <location>
        <begin position="159"/>
        <end position="187"/>
    </location>
</feature>
<dbReference type="Pfam" id="PF23359">
    <property type="entry name" value="Lsr2_DNA-bd"/>
    <property type="match status" value="1"/>
</dbReference>
<dbReference type="InterPro" id="IPR055370">
    <property type="entry name" value="Lsr2_DNA-bd"/>
</dbReference>
<evidence type="ECO:0000256" key="1">
    <source>
        <dbReference type="ARBA" id="ARBA00023125"/>
    </source>
</evidence>
<evidence type="ECO:0000313" key="5">
    <source>
        <dbReference type="Proteomes" id="UP000629619"/>
    </source>
</evidence>
<feature type="compositionally biased region" description="Polar residues" evidence="2">
    <location>
        <begin position="160"/>
        <end position="179"/>
    </location>
</feature>
<dbReference type="EMBL" id="BOMW01000069">
    <property type="protein sequence ID" value="GIF08868.1"/>
    <property type="molecule type" value="Genomic_DNA"/>
</dbReference>
<dbReference type="Proteomes" id="UP000629619">
    <property type="component" value="Unassembled WGS sequence"/>
</dbReference>
<dbReference type="GO" id="GO:0016746">
    <property type="term" value="F:acyltransferase activity"/>
    <property type="evidence" value="ECO:0007669"/>
    <property type="project" value="InterPro"/>
</dbReference>